<comment type="similarity">
    <text evidence="3 15">Belongs to the peptidase M3 family.</text>
</comment>
<feature type="coiled-coil region" evidence="16">
    <location>
        <begin position="267"/>
        <end position="311"/>
    </location>
</feature>
<proteinExistence type="inferred from homology"/>
<dbReference type="Gene3D" id="1.10.1370.10">
    <property type="entry name" value="Neurolysin, domain 3"/>
    <property type="match status" value="2"/>
</dbReference>
<feature type="compositionally biased region" description="Acidic residues" evidence="17">
    <location>
        <begin position="322"/>
        <end position="346"/>
    </location>
</feature>
<dbReference type="PANTHER" id="PTHR11804:SF79">
    <property type="entry name" value="MITOCHONDRIAL INTERMEDIATE PEPTIDASE"/>
    <property type="match status" value="1"/>
</dbReference>
<comment type="catalytic activity">
    <reaction evidence="1">
        <text>Release of an N-terminal octapeptide as second stage of processing of some proteins imported into the mitochondrion.</text>
        <dbReference type="EC" id="3.4.24.59"/>
    </reaction>
</comment>
<dbReference type="Pfam" id="PF01432">
    <property type="entry name" value="Peptidase_M3"/>
    <property type="match status" value="1"/>
</dbReference>
<comment type="function">
    <text evidence="13">Cleaves proteins, imported into the mitochondrion, to their mature size. While most mitochondrial precursor proteins are processed to the mature form in one step by mitochondrial processing peptidase (MPP), the sequential cleavage by MIP of an octapeptide after initial processing by MPP is a required step for a subgroup of nuclear-encoded precursor proteins destined for the matrix or the inner membrane.</text>
</comment>
<evidence type="ECO:0000256" key="14">
    <source>
        <dbReference type="ARBA" id="ARBA00032470"/>
    </source>
</evidence>
<keyword evidence="10" id="KW-0809">Transit peptide</keyword>
<name>A0A8H5GNP9_9AGAR</name>
<gene>
    <name evidence="20" type="ORF">D9758_002271</name>
</gene>
<keyword evidence="6 15" id="KW-0645">Protease</keyword>
<evidence type="ECO:0000256" key="15">
    <source>
        <dbReference type="RuleBase" id="RU003435"/>
    </source>
</evidence>
<keyword evidence="11 15" id="KW-0482">Metalloprotease</keyword>
<dbReference type="SUPFAM" id="SSF55486">
    <property type="entry name" value="Metalloproteases ('zincins'), catalytic domain"/>
    <property type="match status" value="1"/>
</dbReference>
<dbReference type="GO" id="GO:0004222">
    <property type="term" value="F:metalloendopeptidase activity"/>
    <property type="evidence" value="ECO:0007669"/>
    <property type="project" value="UniProtKB-EC"/>
</dbReference>
<feature type="chain" id="PRO_5034008775" description="Mitochondrial intermediate peptidase" evidence="18">
    <location>
        <begin position="21"/>
        <end position="1329"/>
    </location>
</feature>
<keyword evidence="12" id="KW-0496">Mitochondrion</keyword>
<sequence>MYGALDITLHLTVLWKRVLAVLKTLSWTGNPIALYVDFPVYPSMTRQKEDDNCPDVSAFLGFAGVITEILVAFIRNLRPQTRNLSTDQISTTVAFVLGDYFKTSERTIFWDEDLNRNVDPFQGLEGGFFTASWDFKLKVLRQLVELQLTHNVEIKGKIDRAWGVSHNKHKKKDPANAPPQPDDTDSQESLQVVPVGQDSTRKRYWVADNSPRIYVSTNPWKISSSFKSVASTREEYIHVIDQLKASAPDPKANKKKSKSEQAHVALIEALEARIEAVDAELARIQKAHKKIEQKKMLMAQAELRITRTRRQTRKPDYVYDQVYDEDDGDEYNYEEDNHDEEDFLEDENGRPLRSLRNTRPAPAAGQRRSTRTAVLNANGKREAEDDQWKDWRGERRSTRLGAPMEMQLDYEPEPKRARTEESTMSASSTDGPSSSHDSGSSAPKVKASGAAALKANEVAVEQVAGKKRSKFWVYAVEGMEARDPDPSNDDAMAVDEELPTNGKLEPSTYPVPNSIHVNGATSHTSPRTAQRDKSRDPKTGTPRAAVQTKKVGLSGFCSATILDARKNRQKCPQKPPSEDISLSRLSFKRPESASSTKDVKNSNDKTLVQLFDHPHTSTFPSFSHTGLFGHPSLTHPRALISLTNSTLARAHSLTERILQARKSKDELFKVVKNLDRLSDLLCGVIDLSELIRNAHPDRAWVEAANHAYESLCEFMNVLNTHVGLYEVLKAVLSDREILDRISPEARATALIFWRDFEKSAIDLPDYQRAKFVSLSSDILVLGRKFLREAGTPRPPASIKPAELSGLKDQGLGIRLQLQARFTQRDLLVYPGSLQAQMIMRSAPAEEPRRRVYIASHSSTPEQIQTLESLLKKRAELAQLVGSKSYAHLTLDDKMAKSPENVSYFLDALMDHTSPAARSALRALSQRKQNHLNTESWPVIQQWDRDFYCPPEPPSPPIPLPPLTIGTVFMALSRLFRHLYGVTLRPVASASGEVWHSDVQKLEVVDEDKGIIGLIYADLFARRGKASGAAHYTVRCSRRTDDDDVASDLASDDPRYAEKIRESVEFEAVKRHRLPGQEGIYQLPLVVLLCEFARPSASTGATVLDWADVNTLFHEMGHAMHSMLGQTEYQNVSGTRCATDFVELPSILMEHFLNSPTVLSLFSIDSTTSLSPVGNHHVDPCHSIDTYQQILLAALDQIYHSPIVQDPNFSSTEAYARLQNTRGLIPFVQGTSFQTQFGHLFGYGASYYSYLLDRAIASRVWGSVFSGNPLDRELGERYKSEVLRYGGGKDPWKMVSALLGSPELENGDAEAMRVVGRWRIEDEVGLPGRH</sequence>
<evidence type="ECO:0000256" key="3">
    <source>
        <dbReference type="ARBA" id="ARBA00006040"/>
    </source>
</evidence>
<dbReference type="EMBL" id="JAACJM010000015">
    <property type="protein sequence ID" value="KAF5368448.1"/>
    <property type="molecule type" value="Genomic_DNA"/>
</dbReference>
<keyword evidence="9 15" id="KW-0862">Zinc</keyword>
<evidence type="ECO:0000313" key="21">
    <source>
        <dbReference type="Proteomes" id="UP000559256"/>
    </source>
</evidence>
<keyword evidence="7 15" id="KW-0479">Metal-binding</keyword>
<evidence type="ECO:0000256" key="7">
    <source>
        <dbReference type="ARBA" id="ARBA00022723"/>
    </source>
</evidence>
<dbReference type="OrthoDB" id="17530at2759"/>
<evidence type="ECO:0000256" key="1">
    <source>
        <dbReference type="ARBA" id="ARBA00000436"/>
    </source>
</evidence>
<dbReference type="FunFam" id="3.40.390.10:FF:000055">
    <property type="entry name" value="Related to mitochondrial intermediate peptidase"/>
    <property type="match status" value="1"/>
</dbReference>
<feature type="compositionally biased region" description="Basic and acidic residues" evidence="17">
    <location>
        <begin position="412"/>
        <end position="421"/>
    </location>
</feature>
<evidence type="ECO:0000259" key="19">
    <source>
        <dbReference type="Pfam" id="PF01432"/>
    </source>
</evidence>
<evidence type="ECO:0000256" key="13">
    <source>
        <dbReference type="ARBA" id="ARBA00025208"/>
    </source>
</evidence>
<evidence type="ECO:0000256" key="12">
    <source>
        <dbReference type="ARBA" id="ARBA00023128"/>
    </source>
</evidence>
<evidence type="ECO:0000256" key="10">
    <source>
        <dbReference type="ARBA" id="ARBA00022946"/>
    </source>
</evidence>
<dbReference type="EC" id="3.4.24.59" evidence="4"/>
<accession>A0A8H5GNP9</accession>
<evidence type="ECO:0000256" key="4">
    <source>
        <dbReference type="ARBA" id="ARBA00012441"/>
    </source>
</evidence>
<protein>
    <recommendedName>
        <fullName evidence="5">Mitochondrial intermediate peptidase</fullName>
        <ecNumber evidence="4">3.4.24.59</ecNumber>
    </recommendedName>
    <alternativeName>
        <fullName evidence="14">Octapeptidyl aminopeptidase</fullName>
    </alternativeName>
</protein>
<feature type="region of interest" description="Disordered" evidence="17">
    <location>
        <begin position="501"/>
        <end position="548"/>
    </location>
</feature>
<dbReference type="Proteomes" id="UP000559256">
    <property type="component" value="Unassembled WGS sequence"/>
</dbReference>
<keyword evidence="18" id="KW-0732">Signal</keyword>
<dbReference type="PANTHER" id="PTHR11804">
    <property type="entry name" value="PROTEASE M3 THIMET OLIGOPEPTIDASE-RELATED"/>
    <property type="match status" value="1"/>
</dbReference>
<comment type="subcellular location">
    <subcellularLocation>
        <location evidence="2">Mitochondrion matrix</location>
    </subcellularLocation>
</comment>
<feature type="region of interest" description="Disordered" evidence="17">
    <location>
        <begin position="567"/>
        <end position="600"/>
    </location>
</feature>
<feature type="region of interest" description="Disordered" evidence="17">
    <location>
        <begin position="165"/>
        <end position="193"/>
    </location>
</feature>
<feature type="compositionally biased region" description="Low complexity" evidence="17">
    <location>
        <begin position="422"/>
        <end position="443"/>
    </location>
</feature>
<dbReference type="InterPro" id="IPR001567">
    <property type="entry name" value="Pept_M3A_M3B_dom"/>
</dbReference>
<dbReference type="GO" id="GO:0006518">
    <property type="term" value="P:peptide metabolic process"/>
    <property type="evidence" value="ECO:0007669"/>
    <property type="project" value="TreeGrafter"/>
</dbReference>
<feature type="region of interest" description="Disordered" evidence="17">
    <location>
        <begin position="316"/>
        <end position="446"/>
    </location>
</feature>
<feature type="domain" description="Peptidase M3A/M3B catalytic" evidence="19">
    <location>
        <begin position="839"/>
        <end position="1312"/>
    </location>
</feature>
<feature type="signal peptide" evidence="18">
    <location>
        <begin position="1"/>
        <end position="20"/>
    </location>
</feature>
<dbReference type="GO" id="GO:0005759">
    <property type="term" value="C:mitochondrial matrix"/>
    <property type="evidence" value="ECO:0007669"/>
    <property type="project" value="UniProtKB-SubCell"/>
</dbReference>
<dbReference type="InterPro" id="IPR024077">
    <property type="entry name" value="Neurolysin/TOP_dom2"/>
</dbReference>
<organism evidence="20 21">
    <name type="scientific">Tetrapyrgos nigripes</name>
    <dbReference type="NCBI Taxonomy" id="182062"/>
    <lineage>
        <taxon>Eukaryota</taxon>
        <taxon>Fungi</taxon>
        <taxon>Dikarya</taxon>
        <taxon>Basidiomycota</taxon>
        <taxon>Agaricomycotina</taxon>
        <taxon>Agaricomycetes</taxon>
        <taxon>Agaricomycetidae</taxon>
        <taxon>Agaricales</taxon>
        <taxon>Marasmiineae</taxon>
        <taxon>Marasmiaceae</taxon>
        <taxon>Tetrapyrgos</taxon>
    </lineage>
</organism>
<dbReference type="GO" id="GO:0046872">
    <property type="term" value="F:metal ion binding"/>
    <property type="evidence" value="ECO:0007669"/>
    <property type="project" value="UniProtKB-UniRule"/>
</dbReference>
<dbReference type="InterPro" id="IPR024079">
    <property type="entry name" value="MetalloPept_cat_dom_sf"/>
</dbReference>
<feature type="compositionally biased region" description="Polar residues" evidence="17">
    <location>
        <begin position="515"/>
        <end position="528"/>
    </location>
</feature>
<keyword evidence="21" id="KW-1185">Reference proteome</keyword>
<keyword evidence="16" id="KW-0175">Coiled coil</keyword>
<evidence type="ECO:0000256" key="9">
    <source>
        <dbReference type="ARBA" id="ARBA00022833"/>
    </source>
</evidence>
<reference evidence="20 21" key="1">
    <citation type="journal article" date="2020" name="ISME J.">
        <title>Uncovering the hidden diversity of litter-decomposition mechanisms in mushroom-forming fungi.</title>
        <authorList>
            <person name="Floudas D."/>
            <person name="Bentzer J."/>
            <person name="Ahren D."/>
            <person name="Johansson T."/>
            <person name="Persson P."/>
            <person name="Tunlid A."/>
        </authorList>
    </citation>
    <scope>NUCLEOTIDE SEQUENCE [LARGE SCALE GENOMIC DNA]</scope>
    <source>
        <strain evidence="20 21">CBS 291.85</strain>
    </source>
</reference>
<dbReference type="GO" id="GO:0006627">
    <property type="term" value="P:protein processing involved in protein targeting to mitochondrion"/>
    <property type="evidence" value="ECO:0007669"/>
    <property type="project" value="TreeGrafter"/>
</dbReference>
<evidence type="ECO:0000256" key="8">
    <source>
        <dbReference type="ARBA" id="ARBA00022801"/>
    </source>
</evidence>
<dbReference type="Gene3D" id="3.40.390.10">
    <property type="entry name" value="Collagenase (Catalytic Domain)"/>
    <property type="match status" value="1"/>
</dbReference>
<evidence type="ECO:0000256" key="17">
    <source>
        <dbReference type="SAM" id="MobiDB-lite"/>
    </source>
</evidence>
<evidence type="ECO:0000313" key="20">
    <source>
        <dbReference type="EMBL" id="KAF5368448.1"/>
    </source>
</evidence>
<feature type="compositionally biased region" description="Basic and acidic residues" evidence="17">
    <location>
        <begin position="379"/>
        <end position="397"/>
    </location>
</feature>
<dbReference type="CDD" id="cd06457">
    <property type="entry name" value="M3A_MIP"/>
    <property type="match status" value="1"/>
</dbReference>
<evidence type="ECO:0000256" key="6">
    <source>
        <dbReference type="ARBA" id="ARBA00022670"/>
    </source>
</evidence>
<comment type="cofactor">
    <cofactor evidence="15">
        <name>Zn(2+)</name>
        <dbReference type="ChEBI" id="CHEBI:29105"/>
    </cofactor>
    <text evidence="15">Binds 1 zinc ion.</text>
</comment>
<evidence type="ECO:0000256" key="11">
    <source>
        <dbReference type="ARBA" id="ARBA00023049"/>
    </source>
</evidence>
<evidence type="ECO:0000256" key="2">
    <source>
        <dbReference type="ARBA" id="ARBA00004305"/>
    </source>
</evidence>
<evidence type="ECO:0000256" key="18">
    <source>
        <dbReference type="SAM" id="SignalP"/>
    </source>
</evidence>
<keyword evidence="8 15" id="KW-0378">Hydrolase</keyword>
<dbReference type="InterPro" id="IPR033851">
    <property type="entry name" value="M3A_MIP"/>
</dbReference>
<evidence type="ECO:0000256" key="5">
    <source>
        <dbReference type="ARBA" id="ARBA00018046"/>
    </source>
</evidence>
<feature type="compositionally biased region" description="Basic and acidic residues" evidence="17">
    <location>
        <begin position="529"/>
        <end position="538"/>
    </location>
</feature>
<comment type="caution">
    <text evidence="20">The sequence shown here is derived from an EMBL/GenBank/DDBJ whole genome shotgun (WGS) entry which is preliminary data.</text>
</comment>
<dbReference type="InterPro" id="IPR045090">
    <property type="entry name" value="Pept_M3A_M3B"/>
</dbReference>
<evidence type="ECO:0000256" key="16">
    <source>
        <dbReference type="SAM" id="Coils"/>
    </source>
</evidence>